<dbReference type="EMBL" id="CP046913">
    <property type="protein sequence ID" value="QGZ62682.1"/>
    <property type="molecule type" value="Genomic_DNA"/>
</dbReference>
<dbReference type="Proteomes" id="UP000433577">
    <property type="component" value="Chromosome 1"/>
</dbReference>
<organism evidence="2 3">
    <name type="scientific">Paraburkholderia acidisoli</name>
    <dbReference type="NCBI Taxonomy" id="2571748"/>
    <lineage>
        <taxon>Bacteria</taxon>
        <taxon>Pseudomonadati</taxon>
        <taxon>Pseudomonadota</taxon>
        <taxon>Betaproteobacteria</taxon>
        <taxon>Burkholderiales</taxon>
        <taxon>Burkholderiaceae</taxon>
        <taxon>Paraburkholderia</taxon>
    </lineage>
</organism>
<gene>
    <name evidence="2" type="ORF">FAZ98_13635</name>
</gene>
<dbReference type="Pfam" id="PF11925">
    <property type="entry name" value="DUF3443"/>
    <property type="match status" value="1"/>
</dbReference>
<feature type="region of interest" description="Disordered" evidence="1">
    <location>
        <begin position="46"/>
        <end position="67"/>
    </location>
</feature>
<sequence>MLTPNFSSDAACDTAGASWLRATRSFAVALLVACLAACGGGGGSSGGSNNSASTSGGTSGPSQQPIAANASNTVPVTVNAGLTGQLPNIPTVSVTVCVSGTSNCATVNNVQVDTASFGLRVLASALPSSISGALPVAAATGGGTLAECTAFADGYTWGSIRSADVKIGGETATNIPIQVIGDLATSSTPQACANYGDPQNTVQDLGANGILGIGVAPSDCGTNCTKASGSNYFACPNGTSCTVTAVSIAQQVANPVPHFATDNNGVILQMAPVSSSGAPSATGTLVFGIGTQSNNTLAAATVLPTDAWGNVAASLNSRSLTGFLDSGSNGLFFTDSALAQCGGNLGTFFCPSTVQSFSAALTAKDGTKGTASFNVANAQSLLGSGNNYAANNLAGQFGSVTSLDLGLPFFYGRYVYYGVDQTASGGKAPYVAF</sequence>
<keyword evidence="3" id="KW-1185">Reference proteome</keyword>
<dbReference type="InterPro" id="IPR021847">
    <property type="entry name" value="DUF3443"/>
</dbReference>
<accession>A0A7Z2GIZ7</accession>
<evidence type="ECO:0000256" key="1">
    <source>
        <dbReference type="SAM" id="MobiDB-lite"/>
    </source>
</evidence>
<proteinExistence type="predicted"/>
<feature type="compositionally biased region" description="Low complexity" evidence="1">
    <location>
        <begin position="47"/>
        <end position="56"/>
    </location>
</feature>
<dbReference type="AlphaFoldDB" id="A0A7Z2GIZ7"/>
<reference evidence="2 3" key="1">
    <citation type="submission" date="2019-12" db="EMBL/GenBank/DDBJ databases">
        <title>Paraburkholderia acidiphila 7Q-K02 sp. nov and Paraburkholderia acidisoli DHF22 sp. nov., two strains isolated from forest soil.</title>
        <authorList>
            <person name="Gao Z."/>
            <person name="Qiu L."/>
        </authorList>
    </citation>
    <scope>NUCLEOTIDE SEQUENCE [LARGE SCALE GENOMIC DNA]</scope>
    <source>
        <strain evidence="2 3">DHF22</strain>
    </source>
</reference>
<dbReference type="RefSeq" id="WP_158951687.1">
    <property type="nucleotide sequence ID" value="NZ_CP046913.1"/>
</dbReference>
<dbReference type="KEGG" id="pacs:FAZ98_13635"/>
<evidence type="ECO:0000313" key="2">
    <source>
        <dbReference type="EMBL" id="QGZ62682.1"/>
    </source>
</evidence>
<name>A0A7Z2GIZ7_9BURK</name>
<dbReference type="OrthoDB" id="5289858at2"/>
<protein>
    <submittedName>
        <fullName evidence="2">DUF3443 family protein</fullName>
    </submittedName>
</protein>
<evidence type="ECO:0000313" key="3">
    <source>
        <dbReference type="Proteomes" id="UP000433577"/>
    </source>
</evidence>